<dbReference type="RefSeq" id="WP_235182738.1">
    <property type="nucleotide sequence ID" value="NZ_BAVS01000012.1"/>
</dbReference>
<accession>W4VJY2</accession>
<keyword evidence="6 8" id="KW-1133">Transmembrane helix</keyword>
<sequence length="45" mass="4704">MICVVNVVAAASVVGLVGKEGLIIRMTLIPMIIYAIFAGLLGLFL</sequence>
<keyword evidence="3 8" id="KW-0813">Transport</keyword>
<protein>
    <recommendedName>
        <fullName evidence="8">L-lactate permease</fullName>
    </recommendedName>
</protein>
<comment type="caution">
    <text evidence="8">Lacks conserved residue(s) required for the propagation of feature annotation.</text>
</comment>
<evidence type="ECO:0000256" key="2">
    <source>
        <dbReference type="ARBA" id="ARBA00010100"/>
    </source>
</evidence>
<dbReference type="Pfam" id="PF02652">
    <property type="entry name" value="Lactate_perm"/>
    <property type="match status" value="1"/>
</dbReference>
<dbReference type="GO" id="GO:0005886">
    <property type="term" value="C:plasma membrane"/>
    <property type="evidence" value="ECO:0007669"/>
    <property type="project" value="UniProtKB-SubCell"/>
</dbReference>
<comment type="caution">
    <text evidence="9">The sequence shown here is derived from an EMBL/GenBank/DDBJ whole genome shotgun (WGS) entry which is preliminary data.</text>
</comment>
<evidence type="ECO:0000256" key="6">
    <source>
        <dbReference type="ARBA" id="ARBA00022989"/>
    </source>
</evidence>
<keyword evidence="4 8" id="KW-1003">Cell membrane</keyword>
<evidence type="ECO:0000256" key="4">
    <source>
        <dbReference type="ARBA" id="ARBA00022475"/>
    </source>
</evidence>
<dbReference type="GO" id="GO:0015129">
    <property type="term" value="F:lactate transmembrane transporter activity"/>
    <property type="evidence" value="ECO:0007669"/>
    <property type="project" value="UniProtKB-UniRule"/>
</dbReference>
<dbReference type="AlphaFoldDB" id="W4VJY2"/>
<keyword evidence="10" id="KW-1185">Reference proteome</keyword>
<feature type="transmembrane region" description="Helical" evidence="8">
    <location>
        <begin position="22"/>
        <end position="44"/>
    </location>
</feature>
<comment type="similarity">
    <text evidence="2 8">Belongs to the lactate permease family.</text>
</comment>
<evidence type="ECO:0000256" key="5">
    <source>
        <dbReference type="ARBA" id="ARBA00022692"/>
    </source>
</evidence>
<dbReference type="Proteomes" id="UP000019102">
    <property type="component" value="Unassembled WGS sequence"/>
</dbReference>
<evidence type="ECO:0000313" key="10">
    <source>
        <dbReference type="Proteomes" id="UP000019102"/>
    </source>
</evidence>
<evidence type="ECO:0000256" key="7">
    <source>
        <dbReference type="ARBA" id="ARBA00023136"/>
    </source>
</evidence>
<proteinExistence type="inferred from homology"/>
<dbReference type="EMBL" id="BAVS01000012">
    <property type="protein sequence ID" value="GAE93446.1"/>
    <property type="molecule type" value="Genomic_DNA"/>
</dbReference>
<evidence type="ECO:0000256" key="3">
    <source>
        <dbReference type="ARBA" id="ARBA00022448"/>
    </source>
</evidence>
<organism evidence="9 10">
    <name type="scientific">Gracilibacillus boraciitolerans JCM 21714</name>
    <dbReference type="NCBI Taxonomy" id="1298598"/>
    <lineage>
        <taxon>Bacteria</taxon>
        <taxon>Bacillati</taxon>
        <taxon>Bacillota</taxon>
        <taxon>Bacilli</taxon>
        <taxon>Bacillales</taxon>
        <taxon>Bacillaceae</taxon>
        <taxon>Gracilibacillus</taxon>
    </lineage>
</organism>
<evidence type="ECO:0000256" key="1">
    <source>
        <dbReference type="ARBA" id="ARBA00004651"/>
    </source>
</evidence>
<dbReference type="InterPro" id="IPR003804">
    <property type="entry name" value="Lactate_perm"/>
</dbReference>
<dbReference type="eggNOG" id="COG1620">
    <property type="taxonomic scope" value="Bacteria"/>
</dbReference>
<keyword evidence="5 8" id="KW-0812">Transmembrane</keyword>
<gene>
    <name evidence="9" type="ORF">JCM21714_2531</name>
</gene>
<name>W4VJY2_9BACI</name>
<comment type="function">
    <text evidence="8">Uptake of L-lactate across the membrane. Can also transport D-lactate and glycolate.</text>
</comment>
<keyword evidence="7 8" id="KW-0472">Membrane</keyword>
<evidence type="ECO:0000313" key="9">
    <source>
        <dbReference type="EMBL" id="GAE93446.1"/>
    </source>
</evidence>
<dbReference type="STRING" id="1298598.JCM21714_2531"/>
<evidence type="ECO:0000256" key="8">
    <source>
        <dbReference type="RuleBase" id="RU365092"/>
    </source>
</evidence>
<reference evidence="9 10" key="1">
    <citation type="journal article" date="2014" name="Genome Announc.">
        <title>Draft Genome Sequence of the Boron-Tolerant and Moderately Halotolerant Bacterium Gracilibacillus boraciitolerans JCM 21714T.</title>
        <authorList>
            <person name="Ahmed I."/>
            <person name="Oshima K."/>
            <person name="Suda W."/>
            <person name="Kitamura K."/>
            <person name="Iida T."/>
            <person name="Ohmori Y."/>
            <person name="Fujiwara T."/>
            <person name="Hattori M."/>
            <person name="Ohkuma M."/>
        </authorList>
    </citation>
    <scope>NUCLEOTIDE SEQUENCE [LARGE SCALE GENOMIC DNA]</scope>
    <source>
        <strain evidence="9 10">JCM 21714</strain>
    </source>
</reference>
<comment type="subcellular location">
    <subcellularLocation>
        <location evidence="1 8">Cell membrane</location>
        <topology evidence="1 8">Multi-pass membrane protein</topology>
    </subcellularLocation>
</comment>